<reference evidence="1 2" key="1">
    <citation type="journal article" date="2014" name="J. Bacteriol.">
        <title>Characterization of novel virulent broad-host-range phages of Xylella fastidiosa and Xanthomonas.</title>
        <authorList>
            <person name="Ahern S.J."/>
            <person name="Das M."/>
            <person name="Bhowmick T.S."/>
            <person name="Young R."/>
            <person name="Gonzalez C.F."/>
        </authorList>
    </citation>
    <scope>NUCLEOTIDE SEQUENCE [LARGE SCALE GENOMIC DNA]</scope>
</reference>
<name>V5Q7B7_9CAUD</name>
<sequence>MNIDNPAHGYLRDALQAAYLEYLNAFLTVARFAAHHDIDEKTAWAIIDMGRRIHEERTA</sequence>
<keyword evidence="2" id="KW-1185">Reference proteome</keyword>
<organism evidence="1 2">
    <name type="scientific">Xylella phage Sano</name>
    <dbReference type="NCBI Taxonomy" id="1415148"/>
    <lineage>
        <taxon>Viruses</taxon>
        <taxon>Duplodnaviria</taxon>
        <taxon>Heunggongvirae</taxon>
        <taxon>Uroviricota</taxon>
        <taxon>Caudoviricetes</taxon>
        <taxon>Casjensviridae</taxon>
        <taxon>Sanovirus</taxon>
        <taxon>Sanovirus sano</taxon>
        <taxon>Xylella virus Sano</taxon>
    </lineage>
</organism>
<evidence type="ECO:0000313" key="2">
    <source>
        <dbReference type="Proteomes" id="UP000018621"/>
    </source>
</evidence>
<dbReference type="Proteomes" id="UP000018621">
    <property type="component" value="Segment"/>
</dbReference>
<accession>V5Q7B7</accession>
<dbReference type="EMBL" id="KF626665">
    <property type="protein sequence ID" value="AHB12027.1"/>
    <property type="molecule type" value="Genomic_DNA"/>
</dbReference>
<proteinExistence type="predicted"/>
<gene>
    <name evidence="1" type="ORF">Sano_07</name>
</gene>
<evidence type="ECO:0000313" key="1">
    <source>
        <dbReference type="EMBL" id="AHB12027.1"/>
    </source>
</evidence>
<protein>
    <submittedName>
        <fullName evidence="1">Uncharacterized protein</fullName>
    </submittedName>
</protein>